<keyword evidence="2" id="KW-1185">Reference proteome</keyword>
<protein>
    <submittedName>
        <fullName evidence="1">Uncharacterized protein</fullName>
    </submittedName>
</protein>
<organism evidence="1 2">
    <name type="scientific">Tsuneonella flava</name>
    <dbReference type="NCBI Taxonomy" id="2055955"/>
    <lineage>
        <taxon>Bacteria</taxon>
        <taxon>Pseudomonadati</taxon>
        <taxon>Pseudomonadota</taxon>
        <taxon>Alphaproteobacteria</taxon>
        <taxon>Sphingomonadales</taxon>
        <taxon>Erythrobacteraceae</taxon>
        <taxon>Tsuneonella</taxon>
    </lineage>
</organism>
<sequence length="103" mass="11613">MSYRYAFVRHAICSPVTRALTVRAPARAANDNDNHHRASNEAVLQAALRHFGQHGLRAAEVARKHAEAAFFANDRLAYDWWLAICRTLDKRLARLTEGTLSVN</sequence>
<proteinExistence type="predicted"/>
<accession>A0ABX7KCM6</accession>
<dbReference type="RefSeq" id="WP_102156454.1">
    <property type="nucleotide sequence ID" value="NZ_CP061510.1"/>
</dbReference>
<reference evidence="1 2" key="1">
    <citation type="submission" date="2020-09" db="EMBL/GenBank/DDBJ databases">
        <title>Complete genome sequence of altererythrobacter flavus SS-21NJ, isolated from Dongying oil sludge in Shandong province.</title>
        <authorList>
            <person name="Sun S."/>
            <person name="Zhang Z."/>
        </authorList>
    </citation>
    <scope>NUCLEOTIDE SEQUENCE [LARGE SCALE GENOMIC DNA]</scope>
    <source>
        <strain evidence="1 2">SS-21NJ</strain>
    </source>
</reference>
<name>A0ABX7KCM6_9SPHN</name>
<dbReference type="Proteomes" id="UP000663637">
    <property type="component" value="Chromosome"/>
</dbReference>
<dbReference type="EMBL" id="CP061510">
    <property type="protein sequence ID" value="QSB44245.1"/>
    <property type="molecule type" value="Genomic_DNA"/>
</dbReference>
<evidence type="ECO:0000313" key="1">
    <source>
        <dbReference type="EMBL" id="QSB44245.1"/>
    </source>
</evidence>
<gene>
    <name evidence="1" type="ORF">IDJ81_13115</name>
</gene>
<evidence type="ECO:0000313" key="2">
    <source>
        <dbReference type="Proteomes" id="UP000663637"/>
    </source>
</evidence>